<evidence type="ECO:0008006" key="4">
    <source>
        <dbReference type="Google" id="ProtNLM"/>
    </source>
</evidence>
<feature type="transmembrane region" description="Helical" evidence="1">
    <location>
        <begin position="70"/>
        <end position="91"/>
    </location>
</feature>
<organism evidence="2 3">
    <name type="scientific">Chitinophaga rhizophila</name>
    <dbReference type="NCBI Taxonomy" id="2866212"/>
    <lineage>
        <taxon>Bacteria</taxon>
        <taxon>Pseudomonadati</taxon>
        <taxon>Bacteroidota</taxon>
        <taxon>Chitinophagia</taxon>
        <taxon>Chitinophagales</taxon>
        <taxon>Chitinophagaceae</taxon>
        <taxon>Chitinophaga</taxon>
    </lineage>
</organism>
<sequence>MEPRDVLKAQHYARLIKEETAQLNVLVRLTGIKPRISTTADIAGEDYEAVRANANTSKVFTRTSTARRTLFFQAAIPVLMCILIILAVIVHGDVTPYSIAFGSTLGAAFFVMAVLHVRKLLAAPSIEIKAAGILLNKHFHSWTTVLDTYIVIRKVRGNTESTLILLTDNGAIIKTPLHDYSSLGQNAAFDISYYIEHYKRLQYQTAFAC</sequence>
<feature type="transmembrane region" description="Helical" evidence="1">
    <location>
        <begin position="97"/>
        <end position="117"/>
    </location>
</feature>
<evidence type="ECO:0000313" key="2">
    <source>
        <dbReference type="EMBL" id="MBW8684602.1"/>
    </source>
</evidence>
<dbReference type="EMBL" id="JAICCF010000002">
    <property type="protein sequence ID" value="MBW8684602.1"/>
    <property type="molecule type" value="Genomic_DNA"/>
</dbReference>
<evidence type="ECO:0000256" key="1">
    <source>
        <dbReference type="SAM" id="Phobius"/>
    </source>
</evidence>
<accession>A0ABS7GD50</accession>
<reference evidence="2 3" key="1">
    <citation type="submission" date="2021-08" db="EMBL/GenBank/DDBJ databases">
        <title>The genome sequence of Chitinophaga sp. B61.</title>
        <authorList>
            <person name="Zhang X."/>
        </authorList>
    </citation>
    <scope>NUCLEOTIDE SEQUENCE [LARGE SCALE GENOMIC DNA]</scope>
    <source>
        <strain evidence="2 3">B61</strain>
    </source>
</reference>
<keyword evidence="1" id="KW-1133">Transmembrane helix</keyword>
<comment type="caution">
    <text evidence="2">The sequence shown here is derived from an EMBL/GenBank/DDBJ whole genome shotgun (WGS) entry which is preliminary data.</text>
</comment>
<gene>
    <name evidence="2" type="ORF">K1Y79_09680</name>
</gene>
<protein>
    <recommendedName>
        <fullName evidence="4">PH (Pleckstrin Homology) domain-containing protein</fullName>
    </recommendedName>
</protein>
<dbReference type="Proteomes" id="UP000812961">
    <property type="component" value="Unassembled WGS sequence"/>
</dbReference>
<keyword evidence="3" id="KW-1185">Reference proteome</keyword>
<keyword evidence="1" id="KW-0812">Transmembrane</keyword>
<name>A0ABS7GD50_9BACT</name>
<evidence type="ECO:0000313" key="3">
    <source>
        <dbReference type="Proteomes" id="UP000812961"/>
    </source>
</evidence>
<keyword evidence="1" id="KW-0472">Membrane</keyword>
<proteinExistence type="predicted"/>
<dbReference type="RefSeq" id="WP_220249820.1">
    <property type="nucleotide sequence ID" value="NZ_JAICCF010000002.1"/>
</dbReference>